<reference evidence="3" key="1">
    <citation type="submission" date="2013-04" db="EMBL/GenBank/DDBJ databases">
        <authorList>
            <person name="Sibley D."/>
            <person name="Venepally P."/>
            <person name="Karamycheva S."/>
            <person name="Hadjithomas M."/>
            <person name="Khan A."/>
            <person name="Brunk B."/>
            <person name="Roos D."/>
            <person name="Caler E."/>
            <person name="Lorenzi H."/>
        </authorList>
    </citation>
    <scope>NUCLEOTIDE SEQUENCE [LARGE SCALE GENOMIC DNA]</scope>
    <source>
        <strain evidence="3">ME49</strain>
    </source>
</reference>
<dbReference type="InterPro" id="IPR040955">
    <property type="entry name" value="IMP2_N"/>
</dbReference>
<dbReference type="OrthoDB" id="329578at2759"/>
<name>A0A125YPB5_TOXGM</name>
<feature type="domain" description="Immune mapped protein 2 N-terminal" evidence="2">
    <location>
        <begin position="112"/>
        <end position="191"/>
    </location>
</feature>
<proteinExistence type="predicted"/>
<evidence type="ECO:0000313" key="3">
    <source>
        <dbReference type="EMBL" id="EPT29155.1"/>
    </source>
</evidence>
<evidence type="ECO:0000259" key="2">
    <source>
        <dbReference type="Pfam" id="PF18590"/>
    </source>
</evidence>
<dbReference type="RefSeq" id="XP_002364870.1">
    <property type="nucleotide sequence ID" value="XM_002364829.1"/>
</dbReference>
<organism evidence="3 4">
    <name type="scientific">Toxoplasma gondii (strain ATCC 50611 / Me49)</name>
    <dbReference type="NCBI Taxonomy" id="508771"/>
    <lineage>
        <taxon>Eukaryota</taxon>
        <taxon>Sar</taxon>
        <taxon>Alveolata</taxon>
        <taxon>Apicomplexa</taxon>
        <taxon>Conoidasida</taxon>
        <taxon>Coccidia</taxon>
        <taxon>Eucoccidiorida</taxon>
        <taxon>Eimeriorina</taxon>
        <taxon>Sarcocystidae</taxon>
        <taxon>Toxoplasma</taxon>
    </lineage>
</organism>
<dbReference type="Pfam" id="PF18590">
    <property type="entry name" value="IMP2_N"/>
    <property type="match status" value="1"/>
</dbReference>
<evidence type="ECO:0000256" key="1">
    <source>
        <dbReference type="SAM" id="MobiDB-lite"/>
    </source>
</evidence>
<dbReference type="AlphaFoldDB" id="A0A125YPB5"/>
<protein>
    <recommendedName>
        <fullName evidence="2">Immune mapped protein 2 N-terminal domain-containing protein</fullName>
    </recommendedName>
</protein>
<gene>
    <name evidence="3" type="ORF">TGME49_255420</name>
</gene>
<feature type="region of interest" description="Disordered" evidence="1">
    <location>
        <begin position="24"/>
        <end position="105"/>
    </location>
</feature>
<dbReference type="VEuPathDB" id="ToxoDB:TGME49_255420"/>
<dbReference type="EMBL" id="KE138830">
    <property type="protein sequence ID" value="EPT29155.1"/>
    <property type="molecule type" value="Genomic_DNA"/>
</dbReference>
<accession>A0A125YPB5</accession>
<feature type="compositionally biased region" description="Polar residues" evidence="1">
    <location>
        <begin position="36"/>
        <end position="48"/>
    </location>
</feature>
<dbReference type="KEGG" id="tgo:TGME49_255420"/>
<keyword evidence="4" id="KW-1185">Reference proteome</keyword>
<evidence type="ECO:0000313" key="4">
    <source>
        <dbReference type="Proteomes" id="UP000001529"/>
    </source>
</evidence>
<dbReference type="Proteomes" id="UP000001529">
    <property type="component" value="Chromosome VIIb"/>
</dbReference>
<sequence length="278" mass="30213">MFWCCCGSERDATSSAEIVHVPVESHKGNVAPPSDDVTTATPPQSIGNSAGPRGSVAENKTENAGIERAPIKGGVFKPPQKREEVPAPVPMTLPKSDKARRTSVPQEADLSSGAYLVYEKDTNSVYVQWSRVPVDGALAWLKPLVQVPGHKYNVNKGKEIITKQANDPEKYFRAWVTFLKITREFPSKCMLLENFEATGAPRVRVIMLEFSLDSAGKTFTTEMSSYGLLYDLLKNVKAVAVVPSASTLIPIGEQMDSKVFIQRGSGEGAAELLESLNA</sequence>
<dbReference type="EMBL" id="CM002042">
    <property type="protein sequence ID" value="EPT29155.1"/>
    <property type="molecule type" value="Genomic_DNA"/>
</dbReference>
<dbReference type="GeneID" id="7895502"/>
<dbReference type="PhylomeDB" id="A0A125YPB5"/>